<dbReference type="SUPFAM" id="SSF52540">
    <property type="entry name" value="P-loop containing nucleoside triphosphate hydrolases"/>
    <property type="match status" value="1"/>
</dbReference>
<dbReference type="InterPro" id="IPR019734">
    <property type="entry name" value="TPR_rpt"/>
</dbReference>
<dbReference type="Gene3D" id="1.25.40.10">
    <property type="entry name" value="Tetratricopeptide repeat domain"/>
    <property type="match status" value="3"/>
</dbReference>
<dbReference type="InterPro" id="IPR027417">
    <property type="entry name" value="P-loop_NTPase"/>
</dbReference>
<keyword evidence="1" id="KW-0472">Membrane</keyword>
<dbReference type="InterPro" id="IPR011990">
    <property type="entry name" value="TPR-like_helical_dom_sf"/>
</dbReference>
<reference evidence="3" key="2">
    <citation type="journal article" date="2023" name="IMA Fungus">
        <title>Comparative genomic study of the Penicillium genus elucidates a diverse pangenome and 15 lateral gene transfer events.</title>
        <authorList>
            <person name="Petersen C."/>
            <person name="Sorensen T."/>
            <person name="Nielsen M.R."/>
            <person name="Sondergaard T.E."/>
            <person name="Sorensen J.L."/>
            <person name="Fitzpatrick D.A."/>
            <person name="Frisvad J.C."/>
            <person name="Nielsen K.L."/>
        </authorList>
    </citation>
    <scope>NUCLEOTIDE SEQUENCE</scope>
    <source>
        <strain evidence="3">IBT 21917</strain>
    </source>
</reference>
<dbReference type="InterPro" id="IPR053137">
    <property type="entry name" value="NLR-like"/>
</dbReference>
<dbReference type="InterPro" id="IPR002182">
    <property type="entry name" value="NB-ARC"/>
</dbReference>
<comment type="caution">
    <text evidence="3">The sequence shown here is derived from an EMBL/GenBank/DDBJ whole genome shotgun (WGS) entry which is preliminary data.</text>
</comment>
<protein>
    <recommendedName>
        <fullName evidence="2">NB-ARC domain-containing protein</fullName>
    </recommendedName>
</protein>
<evidence type="ECO:0000313" key="3">
    <source>
        <dbReference type="EMBL" id="KAJ5182844.1"/>
    </source>
</evidence>
<name>A0A9W9LZF1_9EURO</name>
<dbReference type="SMART" id="SM00028">
    <property type="entry name" value="TPR"/>
    <property type="match status" value="6"/>
</dbReference>
<dbReference type="PANTHER" id="PTHR46082:SF6">
    <property type="entry name" value="AAA+ ATPASE DOMAIN-CONTAINING PROTEIN-RELATED"/>
    <property type="match status" value="1"/>
</dbReference>
<reference evidence="3" key="1">
    <citation type="submission" date="2022-11" db="EMBL/GenBank/DDBJ databases">
        <authorList>
            <person name="Petersen C."/>
        </authorList>
    </citation>
    <scope>NUCLEOTIDE SEQUENCE</scope>
    <source>
        <strain evidence="3">IBT 21917</strain>
    </source>
</reference>
<dbReference type="SUPFAM" id="SSF48452">
    <property type="entry name" value="TPR-like"/>
    <property type="match status" value="3"/>
</dbReference>
<evidence type="ECO:0000313" key="4">
    <source>
        <dbReference type="Proteomes" id="UP001146351"/>
    </source>
</evidence>
<dbReference type="EMBL" id="JAPQKO010000001">
    <property type="protein sequence ID" value="KAJ5182844.1"/>
    <property type="molecule type" value="Genomic_DNA"/>
</dbReference>
<dbReference type="OrthoDB" id="5986190at2759"/>
<dbReference type="Gene3D" id="3.40.50.300">
    <property type="entry name" value="P-loop containing nucleotide triphosphate hydrolases"/>
    <property type="match status" value="1"/>
</dbReference>
<dbReference type="Pfam" id="PF13424">
    <property type="entry name" value="TPR_12"/>
    <property type="match status" value="3"/>
</dbReference>
<dbReference type="Proteomes" id="UP001146351">
    <property type="component" value="Unassembled WGS sequence"/>
</dbReference>
<evidence type="ECO:0000256" key="1">
    <source>
        <dbReference type="SAM" id="Phobius"/>
    </source>
</evidence>
<keyword evidence="1" id="KW-1133">Transmembrane helix</keyword>
<sequence length="1032" mass="116654">MVEPVAIFGAVANAVAFVGILARLTSRMKHYCSAAQDPPGMFKTLVNQLDALLDLCAQFQKITAPDISRNLDRVLVDCTEQVLSLEAIVIKVLPGDNDSISSKAMKAIKSVHFEKKVAGYVSVLETIKTLLTFHLTMSTFMVVQSNRPATTARDTCFYFPSTQRTRFIPREAILTKIDAQLKSPQSDPRVVVLLGMGGQGKTSLALEYCKRESVAGYYKAIIWINATSLATLQSSFASVAEHLTQHRGHFSNPNACVEFVKATIESWSTPWLVVFDNYNQLKKLNKIMSFIPKSTKGSVLFTSRHADCEALGSVIPVRGMSDIEGLALLMERTKIAPSYETIQQGLRVVHTLGSLPLAIDQCAAYIRSRRIKMKDFIDHYQNRKEKVLRHVPTIWDYQQVLEGSQTLDGTEVNNEAPISVFATWEMSFQQAVLDDEYDPASVQHFLTVAGFFNNLDIRMEMFQAFYERIDEPPGWMRIFAGSKNAWNQYAYQDVASNLSRLSLLQLHESHDDCGDWEQREESFCCFSIHPLVRDWIQLRLSSAERRQYIIETVAILKSYIESGGQDSDDWPLQVKREVLLHLEACLESQMTNLEDWAATCYDKLHDGLLEFCIFFKCQGRYAEAESLCEKILDADREVSGTDSEATWMTSMLIADIYLARGRYLEAESALHDTVQNPEALERSKKIHYLKSLARTHFCRGRYPEADKLYHDALEEQSSSLSPTDPKRLDTIWSIAQIYRNQGQFTEATRLYNEVLAGYKTKCNDHHPAALRCMVDLANNYRAQGLYKDASALYLLAFDGNKHHLGKNHPHTIASQLFLAINYRDLFQYEEANAHLREVIAQSEKILGAKHPDTLKAVMNYAISCDRQGQVTQAEKLYTRALEGRVAILGTGSPYTMRTLERLVNLLLVHGRADEGDTLIRKTLNGFQRDNGLVTLEGTRPHQAAEELFERALLRDVSFLGPAQNDRIGTQKSLAQVYILQGRLDAARLLLGKVKEAMEERFGRQHDVVVECTQTLEKLDVGSQSSQPERVLQ</sequence>
<organism evidence="3 4">
    <name type="scientific">Penicillium capsulatum</name>
    <dbReference type="NCBI Taxonomy" id="69766"/>
    <lineage>
        <taxon>Eukaryota</taxon>
        <taxon>Fungi</taxon>
        <taxon>Dikarya</taxon>
        <taxon>Ascomycota</taxon>
        <taxon>Pezizomycotina</taxon>
        <taxon>Eurotiomycetes</taxon>
        <taxon>Eurotiomycetidae</taxon>
        <taxon>Eurotiales</taxon>
        <taxon>Aspergillaceae</taxon>
        <taxon>Penicillium</taxon>
    </lineage>
</organism>
<feature type="transmembrane region" description="Helical" evidence="1">
    <location>
        <begin position="6"/>
        <end position="24"/>
    </location>
</feature>
<accession>A0A9W9LZF1</accession>
<dbReference type="Pfam" id="PF13374">
    <property type="entry name" value="TPR_10"/>
    <property type="match status" value="1"/>
</dbReference>
<feature type="domain" description="NB-ARC" evidence="2">
    <location>
        <begin position="172"/>
        <end position="307"/>
    </location>
</feature>
<keyword evidence="1" id="KW-0812">Transmembrane</keyword>
<dbReference type="AlphaFoldDB" id="A0A9W9LZF1"/>
<dbReference type="Pfam" id="PF00931">
    <property type="entry name" value="NB-ARC"/>
    <property type="match status" value="1"/>
</dbReference>
<dbReference type="GO" id="GO:0043531">
    <property type="term" value="F:ADP binding"/>
    <property type="evidence" value="ECO:0007669"/>
    <property type="project" value="InterPro"/>
</dbReference>
<keyword evidence="4" id="KW-1185">Reference proteome</keyword>
<dbReference type="PANTHER" id="PTHR46082">
    <property type="entry name" value="ATP/GTP-BINDING PROTEIN-RELATED"/>
    <property type="match status" value="1"/>
</dbReference>
<proteinExistence type="predicted"/>
<gene>
    <name evidence="3" type="ORF">N7492_000460</name>
</gene>
<evidence type="ECO:0000259" key="2">
    <source>
        <dbReference type="Pfam" id="PF00931"/>
    </source>
</evidence>